<dbReference type="GO" id="GO:0070545">
    <property type="term" value="C:PeBoW complex"/>
    <property type="evidence" value="ECO:0007669"/>
    <property type="project" value="TreeGrafter"/>
</dbReference>
<dbReference type="EMBL" id="BMAO01009019">
    <property type="protein sequence ID" value="GFR28051.1"/>
    <property type="molecule type" value="Genomic_DNA"/>
</dbReference>
<dbReference type="PANTHER" id="PTHR12221:SF6">
    <property type="entry name" value="PESCADILLO HOMOLOG"/>
    <property type="match status" value="1"/>
</dbReference>
<dbReference type="Proteomes" id="UP000887116">
    <property type="component" value="Unassembled WGS sequence"/>
</dbReference>
<comment type="caution">
    <text evidence="2">The sequence shown here is derived from an EMBL/GenBank/DDBJ whole genome shotgun (WGS) entry which is preliminary data.</text>
</comment>
<keyword evidence="3" id="KW-1185">Reference proteome</keyword>
<dbReference type="GO" id="GO:0000463">
    <property type="term" value="P:maturation of LSU-rRNA from tricistronic rRNA transcript (SSU-rRNA, 5.8S rRNA, LSU-rRNA)"/>
    <property type="evidence" value="ECO:0007669"/>
    <property type="project" value="TreeGrafter"/>
</dbReference>
<proteinExistence type="predicted"/>
<evidence type="ECO:0000313" key="2">
    <source>
        <dbReference type="EMBL" id="GFR28051.1"/>
    </source>
</evidence>
<dbReference type="AlphaFoldDB" id="A0A8X6HPZ5"/>
<evidence type="ECO:0000313" key="3">
    <source>
        <dbReference type="Proteomes" id="UP000887116"/>
    </source>
</evidence>
<dbReference type="Pfam" id="PF06732">
    <property type="entry name" value="Pescadillo_N"/>
    <property type="match status" value="1"/>
</dbReference>
<dbReference type="OrthoDB" id="6159421at2759"/>
<dbReference type="InterPro" id="IPR012337">
    <property type="entry name" value="RNaseH-like_sf"/>
</dbReference>
<comment type="subcellular location">
    <subcellularLocation>
        <location evidence="1">Nucleus</location>
    </subcellularLocation>
</comment>
<gene>
    <name evidence="2" type="primary">v1g194255</name>
    <name evidence="2" type="ORF">TNCT_737941</name>
</gene>
<protein>
    <submittedName>
        <fullName evidence="2">Pescadillo homolog</fullName>
    </submittedName>
</protein>
<name>A0A8X6HPZ5_TRICU</name>
<sequence>MGRIIHKLKPKGTAVAYMSRGQALRKLQLSLKDFRRLCILKGIYPVEPPNKKKANKNRSTNNTYYYVKDIQFLLHEPLINKFRAFRVFIRRLKKAIGKKDQETSHWLQEKTPIFKLDHIVKESDIIQLEEGVRNAFGWNWIERRDGNGDTIGTWCKKINVAGQAYCVFCNSLLKYGGEGFKAFTNHSKTVTHIKYSKCIRHSMTLSNYANSKNTDDLLETDARPLDIVTRKARQEVLITSFIAENSLSFNVAPNLIELCKQLSRDQTALNSLEMSRTYACYKMKYGLAKTIKENIIKTLKETPFSLNLDESISNAQESILAILVQFYDNNQNEVVVHHFASLKMESCNSEAVFKAVVNTSEDNNIPWANLVSVLMDSCNTMRGKKKGVETRLRSNKAPHLLDIDGDTCHTANNCAKKFASCFDRYLEDLFDGIYFDMKSCSKRENFFKICESLAIKKLKPLKRPDHRWVYILCVLERIKDLWDALIAFYFHYLDKTDKGDYFSYVETLYNKRNISAAQKKIVEGVYSCLHSQQLTKDALARKKKNTKWVICYAKQNFIAYGIIFSSITRVQHIY</sequence>
<dbReference type="InterPro" id="IPR010613">
    <property type="entry name" value="PES"/>
</dbReference>
<accession>A0A8X6HPZ5</accession>
<organism evidence="2 3">
    <name type="scientific">Trichonephila clavata</name>
    <name type="common">Joro spider</name>
    <name type="synonym">Nephila clavata</name>
    <dbReference type="NCBI Taxonomy" id="2740835"/>
    <lineage>
        <taxon>Eukaryota</taxon>
        <taxon>Metazoa</taxon>
        <taxon>Ecdysozoa</taxon>
        <taxon>Arthropoda</taxon>
        <taxon>Chelicerata</taxon>
        <taxon>Arachnida</taxon>
        <taxon>Araneae</taxon>
        <taxon>Araneomorphae</taxon>
        <taxon>Entelegynae</taxon>
        <taxon>Araneoidea</taxon>
        <taxon>Nephilidae</taxon>
        <taxon>Trichonephila</taxon>
    </lineage>
</organism>
<evidence type="ECO:0000256" key="1">
    <source>
        <dbReference type="ARBA" id="ARBA00004123"/>
    </source>
</evidence>
<reference evidence="2" key="1">
    <citation type="submission" date="2020-07" db="EMBL/GenBank/DDBJ databases">
        <title>Multicomponent nature underlies the extraordinary mechanical properties of spider dragline silk.</title>
        <authorList>
            <person name="Kono N."/>
            <person name="Nakamura H."/>
            <person name="Mori M."/>
            <person name="Yoshida Y."/>
            <person name="Ohtoshi R."/>
            <person name="Malay A.D."/>
            <person name="Moran D.A.P."/>
            <person name="Tomita M."/>
            <person name="Numata K."/>
            <person name="Arakawa K."/>
        </authorList>
    </citation>
    <scope>NUCLEOTIDE SEQUENCE</scope>
</reference>
<dbReference type="SUPFAM" id="SSF53098">
    <property type="entry name" value="Ribonuclease H-like"/>
    <property type="match status" value="1"/>
</dbReference>
<dbReference type="PANTHER" id="PTHR12221">
    <property type="entry name" value="PESCADILLO - RELATED"/>
    <property type="match status" value="1"/>
</dbReference>
<dbReference type="GO" id="GO:0003723">
    <property type="term" value="F:RNA binding"/>
    <property type="evidence" value="ECO:0007669"/>
    <property type="project" value="TreeGrafter"/>
</dbReference>